<feature type="region of interest" description="Disordered" evidence="1">
    <location>
        <begin position="1"/>
        <end position="34"/>
    </location>
</feature>
<sequence length="96" mass="10517">MAISTLAPSGFSTLQKRPPPPDISPPKPPMIPPDQPVGFIYASSTPWLESKFADGFDSCMTSAVFEVPPMIPTRPPILPPQLLTYQQSLPSRYFNS</sequence>
<evidence type="ECO:0000256" key="1">
    <source>
        <dbReference type="SAM" id="MobiDB-lite"/>
    </source>
</evidence>
<dbReference type="EMBL" id="JAHQIW010007155">
    <property type="protein sequence ID" value="KAJ1372532.1"/>
    <property type="molecule type" value="Genomic_DNA"/>
</dbReference>
<dbReference type="AlphaFoldDB" id="A0AAD5WJE1"/>
<name>A0AAD5WJE1_PARTN</name>
<gene>
    <name evidence="2" type="ORF">KIN20_034709</name>
</gene>
<protein>
    <submittedName>
        <fullName evidence="2">Uncharacterized protein</fullName>
    </submittedName>
</protein>
<comment type="caution">
    <text evidence="2">The sequence shown here is derived from an EMBL/GenBank/DDBJ whole genome shotgun (WGS) entry which is preliminary data.</text>
</comment>
<evidence type="ECO:0000313" key="2">
    <source>
        <dbReference type="EMBL" id="KAJ1372532.1"/>
    </source>
</evidence>
<evidence type="ECO:0000313" key="3">
    <source>
        <dbReference type="Proteomes" id="UP001196413"/>
    </source>
</evidence>
<feature type="compositionally biased region" description="Pro residues" evidence="1">
    <location>
        <begin position="17"/>
        <end position="34"/>
    </location>
</feature>
<dbReference type="Proteomes" id="UP001196413">
    <property type="component" value="Unassembled WGS sequence"/>
</dbReference>
<reference evidence="2" key="1">
    <citation type="submission" date="2021-06" db="EMBL/GenBank/DDBJ databases">
        <title>Parelaphostrongylus tenuis whole genome reference sequence.</title>
        <authorList>
            <person name="Garwood T.J."/>
            <person name="Larsen P.A."/>
            <person name="Fountain-Jones N.M."/>
            <person name="Garbe J.R."/>
            <person name="Macchietto M.G."/>
            <person name="Kania S.A."/>
            <person name="Gerhold R.W."/>
            <person name="Richards J.E."/>
            <person name="Wolf T.M."/>
        </authorList>
    </citation>
    <scope>NUCLEOTIDE SEQUENCE</scope>
    <source>
        <strain evidence="2">MNPRO001-30</strain>
        <tissue evidence="2">Meninges</tissue>
    </source>
</reference>
<accession>A0AAD5WJE1</accession>
<organism evidence="2 3">
    <name type="scientific">Parelaphostrongylus tenuis</name>
    <name type="common">Meningeal worm</name>
    <dbReference type="NCBI Taxonomy" id="148309"/>
    <lineage>
        <taxon>Eukaryota</taxon>
        <taxon>Metazoa</taxon>
        <taxon>Ecdysozoa</taxon>
        <taxon>Nematoda</taxon>
        <taxon>Chromadorea</taxon>
        <taxon>Rhabditida</taxon>
        <taxon>Rhabditina</taxon>
        <taxon>Rhabditomorpha</taxon>
        <taxon>Strongyloidea</taxon>
        <taxon>Metastrongylidae</taxon>
        <taxon>Parelaphostrongylus</taxon>
    </lineage>
</organism>
<keyword evidence="3" id="KW-1185">Reference proteome</keyword>
<proteinExistence type="predicted"/>
<feature type="compositionally biased region" description="Polar residues" evidence="1">
    <location>
        <begin position="1"/>
        <end position="15"/>
    </location>
</feature>